<evidence type="ECO:0000313" key="4">
    <source>
        <dbReference type="EMBL" id="GIH85980.1"/>
    </source>
</evidence>
<dbReference type="CDD" id="cd05379">
    <property type="entry name" value="CAP_bacterial"/>
    <property type="match status" value="1"/>
</dbReference>
<name>A0A8J3S369_PLARO</name>
<sequence length="320" mass="34795">MPRPGRRRSAEDVTRRRKHDRRRGRPGPRRRSPGERYHIRSSTERLQLILDILFFNYLNIPIFVSGMWQSPYPRHTQRARLRRLGAFACLAAVLLTGFILGRSSRAPQTVDQVYLYDAPSTPSPTVVAGAGRTVERRAPLGRVARRTQASSPAPRVSATPRPSSSPENMIGGFTDSAGSRHPLRAEDGGGALQALSDLEDEVVRLVNAARRQAGCAPLRIDPRLAGAARAHSAEMAASGDFSHTSPDGSSPWKRMEDAGYSSGGAENIGRGSRSAEEALRNWMADPGHRGNILNCALRATGVGVVDGPGGPWWTQDFGYS</sequence>
<dbReference type="AlphaFoldDB" id="A0A8J3S369"/>
<feature type="region of interest" description="Disordered" evidence="1">
    <location>
        <begin position="236"/>
        <end position="272"/>
    </location>
</feature>
<reference evidence="4" key="1">
    <citation type="submission" date="2021-01" db="EMBL/GenBank/DDBJ databases">
        <title>Whole genome shotgun sequence of Planobispora rosea NBRC 15558.</title>
        <authorList>
            <person name="Komaki H."/>
            <person name="Tamura T."/>
        </authorList>
    </citation>
    <scope>NUCLEOTIDE SEQUENCE</scope>
    <source>
        <strain evidence="4">NBRC 15558</strain>
    </source>
</reference>
<dbReference type="Pfam" id="PF00188">
    <property type="entry name" value="CAP"/>
    <property type="match status" value="1"/>
</dbReference>
<evidence type="ECO:0000256" key="2">
    <source>
        <dbReference type="SAM" id="Phobius"/>
    </source>
</evidence>
<feature type="domain" description="SCP" evidence="3">
    <location>
        <begin position="203"/>
        <end position="317"/>
    </location>
</feature>
<proteinExistence type="predicted"/>
<feature type="compositionally biased region" description="Basic residues" evidence="1">
    <location>
        <begin position="15"/>
        <end position="31"/>
    </location>
</feature>
<comment type="caution">
    <text evidence="4">The sequence shown here is derived from an EMBL/GenBank/DDBJ whole genome shotgun (WGS) entry which is preliminary data.</text>
</comment>
<dbReference type="PANTHER" id="PTHR31157">
    <property type="entry name" value="SCP DOMAIN-CONTAINING PROTEIN"/>
    <property type="match status" value="1"/>
</dbReference>
<dbReference type="EMBL" id="BOOI01000040">
    <property type="protein sequence ID" value="GIH85980.1"/>
    <property type="molecule type" value="Genomic_DNA"/>
</dbReference>
<feature type="transmembrane region" description="Helical" evidence="2">
    <location>
        <begin position="84"/>
        <end position="101"/>
    </location>
</feature>
<dbReference type="InterPro" id="IPR014044">
    <property type="entry name" value="CAP_dom"/>
</dbReference>
<keyword evidence="5" id="KW-1185">Reference proteome</keyword>
<dbReference type="PANTHER" id="PTHR31157:SF1">
    <property type="entry name" value="SCP DOMAIN-CONTAINING PROTEIN"/>
    <property type="match status" value="1"/>
</dbReference>
<dbReference type="Proteomes" id="UP000655044">
    <property type="component" value="Unassembled WGS sequence"/>
</dbReference>
<feature type="region of interest" description="Disordered" evidence="1">
    <location>
        <begin position="1"/>
        <end position="36"/>
    </location>
</feature>
<feature type="region of interest" description="Disordered" evidence="1">
    <location>
        <begin position="140"/>
        <end position="187"/>
    </location>
</feature>
<dbReference type="Gene3D" id="3.40.33.10">
    <property type="entry name" value="CAP"/>
    <property type="match status" value="1"/>
</dbReference>
<accession>A0A8J3S369</accession>
<protein>
    <recommendedName>
        <fullName evidence="3">SCP domain-containing protein</fullName>
    </recommendedName>
</protein>
<evidence type="ECO:0000313" key="5">
    <source>
        <dbReference type="Proteomes" id="UP000655044"/>
    </source>
</evidence>
<gene>
    <name evidence="4" type="ORF">Pro02_43880</name>
</gene>
<dbReference type="SUPFAM" id="SSF55797">
    <property type="entry name" value="PR-1-like"/>
    <property type="match status" value="1"/>
</dbReference>
<evidence type="ECO:0000259" key="3">
    <source>
        <dbReference type="Pfam" id="PF00188"/>
    </source>
</evidence>
<keyword evidence="2" id="KW-0812">Transmembrane</keyword>
<dbReference type="InterPro" id="IPR035940">
    <property type="entry name" value="CAP_sf"/>
</dbReference>
<dbReference type="OrthoDB" id="68195at2"/>
<keyword evidence="2" id="KW-0472">Membrane</keyword>
<evidence type="ECO:0000256" key="1">
    <source>
        <dbReference type="SAM" id="MobiDB-lite"/>
    </source>
</evidence>
<organism evidence="4 5">
    <name type="scientific">Planobispora rosea</name>
    <dbReference type="NCBI Taxonomy" id="35762"/>
    <lineage>
        <taxon>Bacteria</taxon>
        <taxon>Bacillati</taxon>
        <taxon>Actinomycetota</taxon>
        <taxon>Actinomycetes</taxon>
        <taxon>Streptosporangiales</taxon>
        <taxon>Streptosporangiaceae</taxon>
        <taxon>Planobispora</taxon>
    </lineage>
</organism>
<keyword evidence="2" id="KW-1133">Transmembrane helix</keyword>